<reference evidence="2" key="1">
    <citation type="submission" date="2016-11" db="UniProtKB">
        <authorList>
            <consortium name="WormBaseParasite"/>
        </authorList>
    </citation>
    <scope>IDENTIFICATION</scope>
</reference>
<evidence type="ECO:0000313" key="1">
    <source>
        <dbReference type="Proteomes" id="UP000095280"/>
    </source>
</evidence>
<keyword evidence="1" id="KW-1185">Reference proteome</keyword>
<dbReference type="Proteomes" id="UP000095280">
    <property type="component" value="Unplaced"/>
</dbReference>
<sequence length="146" mass="16746">MMCSRHQRLRCQSLMIKSRSKRYRLKHLAQTIRQQRCLGKRRNLMQRLPLLSRPTITVLRNRLRTRSSSRQLKIWTICRTQRQPETPTPRTVAWAEAAAAASGAFELEAANLIGMYTSLCLGGWPSRALIARAEPSCDSNLVPKIM</sequence>
<accession>A0A1I8HNM4</accession>
<proteinExistence type="predicted"/>
<organism evidence="1 2">
    <name type="scientific">Macrostomum lignano</name>
    <dbReference type="NCBI Taxonomy" id="282301"/>
    <lineage>
        <taxon>Eukaryota</taxon>
        <taxon>Metazoa</taxon>
        <taxon>Spiralia</taxon>
        <taxon>Lophotrochozoa</taxon>
        <taxon>Platyhelminthes</taxon>
        <taxon>Rhabditophora</taxon>
        <taxon>Macrostomorpha</taxon>
        <taxon>Macrostomida</taxon>
        <taxon>Macrostomidae</taxon>
        <taxon>Macrostomum</taxon>
    </lineage>
</organism>
<protein>
    <submittedName>
        <fullName evidence="2">Uncharacterized protein</fullName>
    </submittedName>
</protein>
<evidence type="ECO:0000313" key="2">
    <source>
        <dbReference type="WBParaSite" id="maker-uti_cns_0007143-snap-gene-0.6-mRNA-1"/>
    </source>
</evidence>
<dbReference type="AlphaFoldDB" id="A0A1I8HNM4"/>
<dbReference type="WBParaSite" id="maker-uti_cns_0007143-snap-gene-0.6-mRNA-1">
    <property type="protein sequence ID" value="maker-uti_cns_0007143-snap-gene-0.6-mRNA-1"/>
    <property type="gene ID" value="maker-uti_cns_0007143-snap-gene-0.6"/>
</dbReference>
<name>A0A1I8HNM4_9PLAT</name>